<dbReference type="EMBL" id="CASHTH010002987">
    <property type="protein sequence ID" value="CAI8038290.1"/>
    <property type="molecule type" value="Genomic_DNA"/>
</dbReference>
<dbReference type="GO" id="GO:0097367">
    <property type="term" value="F:carbohydrate derivative binding"/>
    <property type="evidence" value="ECO:0007669"/>
    <property type="project" value="InterPro"/>
</dbReference>
<comment type="caution">
    <text evidence="2">The sequence shown here is derived from an EMBL/GenBank/DDBJ whole genome shotgun (WGS) entry which is preliminary data.</text>
</comment>
<evidence type="ECO:0000313" key="2">
    <source>
        <dbReference type="EMBL" id="CAI8038290.1"/>
    </source>
</evidence>
<dbReference type="InterPro" id="IPR046348">
    <property type="entry name" value="SIS_dom_sf"/>
</dbReference>
<organism evidence="2 3">
    <name type="scientific">Geodia barretti</name>
    <name type="common">Barrett's horny sponge</name>
    <dbReference type="NCBI Taxonomy" id="519541"/>
    <lineage>
        <taxon>Eukaryota</taxon>
        <taxon>Metazoa</taxon>
        <taxon>Porifera</taxon>
        <taxon>Demospongiae</taxon>
        <taxon>Heteroscleromorpha</taxon>
        <taxon>Tetractinellida</taxon>
        <taxon>Astrophorina</taxon>
        <taxon>Geodiidae</taxon>
        <taxon>Geodia</taxon>
    </lineage>
</organism>
<keyword evidence="2" id="KW-0413">Isomerase</keyword>
<reference evidence="2" key="1">
    <citation type="submission" date="2023-03" db="EMBL/GenBank/DDBJ databases">
        <authorList>
            <person name="Steffen K."/>
            <person name="Cardenas P."/>
        </authorList>
    </citation>
    <scope>NUCLEOTIDE SEQUENCE</scope>
</reference>
<dbReference type="PANTHER" id="PTHR42745">
    <property type="match status" value="1"/>
</dbReference>
<evidence type="ECO:0000259" key="1">
    <source>
        <dbReference type="PROSITE" id="PS51464"/>
    </source>
</evidence>
<dbReference type="Pfam" id="PF01380">
    <property type="entry name" value="SIS"/>
    <property type="match status" value="1"/>
</dbReference>
<dbReference type="Gene3D" id="3.40.50.10490">
    <property type="entry name" value="Glucose-6-phosphate isomerase like protein, domain 1"/>
    <property type="match status" value="1"/>
</dbReference>
<proteinExistence type="predicted"/>
<dbReference type="GO" id="GO:0016853">
    <property type="term" value="F:isomerase activity"/>
    <property type="evidence" value="ECO:0007669"/>
    <property type="project" value="UniProtKB-KW"/>
</dbReference>
<evidence type="ECO:0000313" key="3">
    <source>
        <dbReference type="Proteomes" id="UP001174909"/>
    </source>
</evidence>
<name>A0AA35X4Z6_GEOBA</name>
<dbReference type="PROSITE" id="PS51464">
    <property type="entry name" value="SIS"/>
    <property type="match status" value="1"/>
</dbReference>
<sequence>MDIIQRIQYVLESESKAIQSIEVTSTFEDVVNLLMSCRCKLLTTGMGKAGIIANKFAVTLSSTGTPAIYVHPGEAAHGDLGVVSEGDCLVAFSTSGKTREVIEMLELAEHLGLGKVVGITSHAESELRKHCDIILEMGVIEEPCPLGLTPSASIAVMNAIADAITLALMELKGITKHQYGLRHHGGYLGRVARLDNE</sequence>
<accession>A0AA35X4Z6</accession>
<dbReference type="AlphaFoldDB" id="A0AA35X4Z6"/>
<dbReference type="PANTHER" id="PTHR42745:SF1">
    <property type="entry name" value="ARABINOSE 5-PHOSPHATE ISOMERASE KDSD"/>
    <property type="match status" value="1"/>
</dbReference>
<dbReference type="CDD" id="cd05014">
    <property type="entry name" value="SIS_Kpsf"/>
    <property type="match status" value="1"/>
</dbReference>
<feature type="domain" description="SIS" evidence="1">
    <location>
        <begin position="30"/>
        <end position="174"/>
    </location>
</feature>
<protein>
    <submittedName>
        <fullName evidence="2">Uncharacterized phosphosugar isomerase aq_1546</fullName>
    </submittedName>
</protein>
<dbReference type="GO" id="GO:1901135">
    <property type="term" value="P:carbohydrate derivative metabolic process"/>
    <property type="evidence" value="ECO:0007669"/>
    <property type="project" value="InterPro"/>
</dbReference>
<gene>
    <name evidence="2" type="ORF">GBAR_LOCUS21345</name>
</gene>
<dbReference type="SUPFAM" id="SSF53697">
    <property type="entry name" value="SIS domain"/>
    <property type="match status" value="1"/>
</dbReference>
<dbReference type="InterPro" id="IPR050986">
    <property type="entry name" value="GutQ/KpsF_isomerases"/>
</dbReference>
<dbReference type="InterPro" id="IPR001347">
    <property type="entry name" value="SIS_dom"/>
</dbReference>
<keyword evidence="3" id="KW-1185">Reference proteome</keyword>
<dbReference type="InterPro" id="IPR035474">
    <property type="entry name" value="SIS_Kpsf"/>
</dbReference>
<dbReference type="Proteomes" id="UP001174909">
    <property type="component" value="Unassembled WGS sequence"/>
</dbReference>